<organism evidence="1">
    <name type="scientific">Arcobacter sp. AZ-2023</name>
    <dbReference type="NCBI Taxonomy" id="3074453"/>
    <lineage>
        <taxon>Bacteria</taxon>
        <taxon>Pseudomonadati</taxon>
        <taxon>Campylobacterota</taxon>
        <taxon>Epsilonproteobacteria</taxon>
        <taxon>Campylobacterales</taxon>
        <taxon>Arcobacteraceae</taxon>
        <taxon>Arcobacter</taxon>
    </lineage>
</organism>
<accession>A0AA96I3G7</accession>
<gene>
    <name evidence="1" type="ORF">RJG54_10375</name>
</gene>
<sequence length="61" mass="7003">MFQNCPKNKTIIFNCSAGARSIEAWMKLKKDGIDVSEIFYFDANINCKDNNCKIEVNEPLE</sequence>
<evidence type="ECO:0000313" key="1">
    <source>
        <dbReference type="EMBL" id="WNL16593.1"/>
    </source>
</evidence>
<reference evidence="1" key="1">
    <citation type="submission" date="2023-09" db="EMBL/GenBank/DDBJ databases">
        <title>Arcobacter tbilisiensis sp. nov. isolated from chicken meat in Tbilisi, Georgia.</title>
        <authorList>
            <person name="Matthias R."/>
            <person name="Zautner A.E."/>
        </authorList>
    </citation>
    <scope>NUCLEOTIDE SEQUENCE</scope>
    <source>
        <strain evidence="1">LEO 107</strain>
    </source>
</reference>
<dbReference type="EMBL" id="CP134846">
    <property type="protein sequence ID" value="WNL16593.1"/>
    <property type="molecule type" value="Genomic_DNA"/>
</dbReference>
<dbReference type="InterPro" id="IPR036873">
    <property type="entry name" value="Rhodanese-like_dom_sf"/>
</dbReference>
<dbReference type="AlphaFoldDB" id="A0AA96I3G7"/>
<dbReference type="SUPFAM" id="SSF52821">
    <property type="entry name" value="Rhodanese/Cell cycle control phosphatase"/>
    <property type="match status" value="1"/>
</dbReference>
<evidence type="ECO:0008006" key="2">
    <source>
        <dbReference type="Google" id="ProtNLM"/>
    </source>
</evidence>
<proteinExistence type="predicted"/>
<protein>
    <recommendedName>
        <fullName evidence="2">Rhodanese domain-containing protein</fullName>
    </recommendedName>
</protein>
<name>A0AA96I3G7_9BACT</name>